<keyword evidence="3" id="KW-1185">Reference proteome</keyword>
<sequence>MGTYARHTTKQPGSRREGVKTVGLGPMNDDHANDNEDGNLPSKSINKEGEANSNSLTLKATFIEATQGLAQLDLVQEGIAVQTLKHIHSCYRVFLSETSDLVCQAVLATCSAETGIACRWNESVHA</sequence>
<dbReference type="EMBL" id="AJIL01000028">
    <property type="protein sequence ID" value="KNF01609.1"/>
    <property type="molecule type" value="Genomic_DNA"/>
</dbReference>
<comment type="caution">
    <text evidence="2">The sequence shown here is derived from an EMBL/GenBank/DDBJ whole genome shotgun (WGS) entry which is preliminary data.</text>
</comment>
<evidence type="ECO:0000313" key="3">
    <source>
        <dbReference type="Proteomes" id="UP000054564"/>
    </source>
</evidence>
<reference evidence="3" key="1">
    <citation type="submission" date="2014-03" db="EMBL/GenBank/DDBJ databases">
        <title>The Genome Sequence of Puccinia striiformis f. sp. tritici PST-78.</title>
        <authorList>
            <consortium name="The Broad Institute Genome Sequencing Platform"/>
            <person name="Cuomo C."/>
            <person name="Hulbert S."/>
            <person name="Chen X."/>
            <person name="Walker B."/>
            <person name="Young S.K."/>
            <person name="Zeng Q."/>
            <person name="Gargeya S."/>
            <person name="Fitzgerald M."/>
            <person name="Haas B."/>
            <person name="Abouelleil A."/>
            <person name="Alvarado L."/>
            <person name="Arachchi H.M."/>
            <person name="Berlin A.M."/>
            <person name="Chapman S.B."/>
            <person name="Goldberg J."/>
            <person name="Griggs A."/>
            <person name="Gujja S."/>
            <person name="Hansen M."/>
            <person name="Howarth C."/>
            <person name="Imamovic A."/>
            <person name="Larimer J."/>
            <person name="McCowan C."/>
            <person name="Montmayeur A."/>
            <person name="Murphy C."/>
            <person name="Neiman D."/>
            <person name="Pearson M."/>
            <person name="Priest M."/>
            <person name="Roberts A."/>
            <person name="Saif S."/>
            <person name="Shea T."/>
            <person name="Sisk P."/>
            <person name="Sykes S."/>
            <person name="Wortman J."/>
            <person name="Nusbaum C."/>
            <person name="Birren B."/>
        </authorList>
    </citation>
    <scope>NUCLEOTIDE SEQUENCE [LARGE SCALE GENOMIC DNA]</scope>
    <source>
        <strain evidence="3">race PST-78</strain>
    </source>
</reference>
<evidence type="ECO:0000313" key="2">
    <source>
        <dbReference type="EMBL" id="KNF01609.1"/>
    </source>
</evidence>
<protein>
    <submittedName>
        <fullName evidence="2">Uncharacterized protein</fullName>
    </submittedName>
</protein>
<name>A0A0L0VQR2_9BASI</name>
<gene>
    <name evidence="2" type="ORF">PSTG_05041</name>
</gene>
<organism evidence="2 3">
    <name type="scientific">Puccinia striiformis f. sp. tritici PST-78</name>
    <dbReference type="NCBI Taxonomy" id="1165861"/>
    <lineage>
        <taxon>Eukaryota</taxon>
        <taxon>Fungi</taxon>
        <taxon>Dikarya</taxon>
        <taxon>Basidiomycota</taxon>
        <taxon>Pucciniomycotina</taxon>
        <taxon>Pucciniomycetes</taxon>
        <taxon>Pucciniales</taxon>
        <taxon>Pucciniaceae</taxon>
        <taxon>Puccinia</taxon>
    </lineage>
</organism>
<proteinExistence type="predicted"/>
<accession>A0A0L0VQR2</accession>
<feature type="region of interest" description="Disordered" evidence="1">
    <location>
        <begin position="1"/>
        <end position="51"/>
    </location>
</feature>
<dbReference type="STRING" id="1165861.A0A0L0VQR2"/>
<dbReference type="AlphaFoldDB" id="A0A0L0VQR2"/>
<evidence type="ECO:0000256" key="1">
    <source>
        <dbReference type="SAM" id="MobiDB-lite"/>
    </source>
</evidence>
<dbReference type="Proteomes" id="UP000054564">
    <property type="component" value="Unassembled WGS sequence"/>
</dbReference>